<sequence>DELHQVAHGIPPHRNIFIDSRGEKLQLRNNVTLHLVLSEAPNGDAKQFLPADTNNYLSAYDA</sequence>
<evidence type="ECO:0000313" key="1">
    <source>
        <dbReference type="EMBL" id="CAF5134037.1"/>
    </source>
</evidence>
<dbReference type="AlphaFoldDB" id="A0A822FNF5"/>
<comment type="caution">
    <text evidence="1">The sequence shown here is derived from an EMBL/GenBank/DDBJ whole genome shotgun (WGS) entry which is preliminary data.</text>
</comment>
<dbReference type="Proteomes" id="UP000663848">
    <property type="component" value="Unassembled WGS sequence"/>
</dbReference>
<gene>
    <name evidence="1" type="ORF">QYT958_LOCUS47093</name>
</gene>
<name>A0A822FNF5_9BILA</name>
<organism evidence="1 2">
    <name type="scientific">Rotaria socialis</name>
    <dbReference type="NCBI Taxonomy" id="392032"/>
    <lineage>
        <taxon>Eukaryota</taxon>
        <taxon>Metazoa</taxon>
        <taxon>Spiralia</taxon>
        <taxon>Gnathifera</taxon>
        <taxon>Rotifera</taxon>
        <taxon>Eurotatoria</taxon>
        <taxon>Bdelloidea</taxon>
        <taxon>Philodinida</taxon>
        <taxon>Philodinidae</taxon>
        <taxon>Rotaria</taxon>
    </lineage>
</organism>
<feature type="non-terminal residue" evidence="1">
    <location>
        <position position="1"/>
    </location>
</feature>
<protein>
    <submittedName>
        <fullName evidence="1">Uncharacterized protein</fullName>
    </submittedName>
</protein>
<dbReference type="EMBL" id="CAJOBR010086799">
    <property type="protein sequence ID" value="CAF5134037.1"/>
    <property type="molecule type" value="Genomic_DNA"/>
</dbReference>
<accession>A0A822FNF5</accession>
<evidence type="ECO:0000313" key="2">
    <source>
        <dbReference type="Proteomes" id="UP000663848"/>
    </source>
</evidence>
<feature type="non-terminal residue" evidence="1">
    <location>
        <position position="62"/>
    </location>
</feature>
<reference evidence="1" key="1">
    <citation type="submission" date="2021-02" db="EMBL/GenBank/DDBJ databases">
        <authorList>
            <person name="Nowell W R."/>
        </authorList>
    </citation>
    <scope>NUCLEOTIDE SEQUENCE</scope>
</reference>
<proteinExistence type="predicted"/>